<proteinExistence type="predicted"/>
<comment type="caution">
    <text evidence="1">The sequence shown here is derived from an EMBL/GenBank/DDBJ whole genome shotgun (WGS) entry which is preliminary data.</text>
</comment>
<reference evidence="1 2" key="1">
    <citation type="submission" date="2020-03" db="EMBL/GenBank/DDBJ databases">
        <title>Salinimicrobium sp. nov, isolated from SCS.</title>
        <authorList>
            <person name="Cao W.R."/>
        </authorList>
    </citation>
    <scope>NUCLEOTIDE SEQUENCE [LARGE SCALE GENOMIC DNA]</scope>
    <source>
        <strain evidence="2">J15B91</strain>
    </source>
</reference>
<name>A0ABX1D439_9FLAO</name>
<dbReference type="EMBL" id="JAAVJR010000912">
    <property type="protein sequence ID" value="NJW55204.1"/>
    <property type="molecule type" value="Genomic_DNA"/>
</dbReference>
<organism evidence="1 2">
    <name type="scientific">Salinimicrobium oceani</name>
    <dbReference type="NCBI Taxonomy" id="2722702"/>
    <lineage>
        <taxon>Bacteria</taxon>
        <taxon>Pseudomonadati</taxon>
        <taxon>Bacteroidota</taxon>
        <taxon>Flavobacteriia</taxon>
        <taxon>Flavobacteriales</taxon>
        <taxon>Flavobacteriaceae</taxon>
        <taxon>Salinimicrobium</taxon>
    </lineage>
</organism>
<keyword evidence="2" id="KW-1185">Reference proteome</keyword>
<accession>A0ABX1D439</accession>
<gene>
    <name evidence="1" type="ORF">HC175_20020</name>
</gene>
<feature type="non-terminal residue" evidence="1">
    <location>
        <position position="130"/>
    </location>
</feature>
<dbReference type="Proteomes" id="UP000703674">
    <property type="component" value="Unassembled WGS sequence"/>
</dbReference>
<protein>
    <submittedName>
        <fullName evidence="1">Uncharacterized protein</fullName>
    </submittedName>
</protein>
<evidence type="ECO:0000313" key="1">
    <source>
        <dbReference type="EMBL" id="NJW55204.1"/>
    </source>
</evidence>
<feature type="non-terminal residue" evidence="1">
    <location>
        <position position="1"/>
    </location>
</feature>
<evidence type="ECO:0000313" key="2">
    <source>
        <dbReference type="Proteomes" id="UP000703674"/>
    </source>
</evidence>
<sequence>LELRYSPSRKILTAYSREPLQIINRHLGYEITYSLDSFEALYDQGNSGLTYVQMVTYQGTSFFRNLHDTPGKKYLKNRRISYHGSSLHFMRALAKKQLEENGFEIYFDRFKTAPYKHFKIEQDEELTAIE</sequence>